<sequence>MEPIVKSAKIEVVKNLSVRALGFSGIFPQKKQMTPFFLMKNQINAFT</sequence>
<gene>
    <name evidence="1" type="ORF">NF708_01695</name>
</gene>
<dbReference type="EMBL" id="JAMWGI010000001">
    <property type="protein sequence ID" value="MDG6192718.1"/>
    <property type="molecule type" value="Genomic_DNA"/>
</dbReference>
<evidence type="ECO:0000313" key="2">
    <source>
        <dbReference type="Proteomes" id="UP001153203"/>
    </source>
</evidence>
<name>A0A9X4P5Z9_9LACT</name>
<evidence type="ECO:0000313" key="1">
    <source>
        <dbReference type="EMBL" id="MDG6192718.1"/>
    </source>
</evidence>
<proteinExistence type="predicted"/>
<dbReference type="AlphaFoldDB" id="A0A9X4P5Z9"/>
<accession>A0A9X4P5Z9</accession>
<organism evidence="1 2">
    <name type="scientific">Lactococcus formosensis</name>
    <dbReference type="NCBI Taxonomy" id="1281486"/>
    <lineage>
        <taxon>Bacteria</taxon>
        <taxon>Bacillati</taxon>
        <taxon>Bacillota</taxon>
        <taxon>Bacilli</taxon>
        <taxon>Lactobacillales</taxon>
        <taxon>Streptococcaceae</taxon>
        <taxon>Lactococcus</taxon>
    </lineage>
</organism>
<reference evidence="1" key="1">
    <citation type="submission" date="2022-06" db="EMBL/GenBank/DDBJ databases">
        <title>Lactococcus from bovine mastitis in China.</title>
        <authorList>
            <person name="Lin Y."/>
            <person name="Han B."/>
        </authorList>
    </citation>
    <scope>NUCLEOTIDE SEQUENCE</scope>
    <source>
        <strain evidence="1">Hebei-B-39</strain>
    </source>
</reference>
<protein>
    <submittedName>
        <fullName evidence="1">Uncharacterized protein</fullName>
    </submittedName>
</protein>
<comment type="caution">
    <text evidence="1">The sequence shown here is derived from an EMBL/GenBank/DDBJ whole genome shotgun (WGS) entry which is preliminary data.</text>
</comment>
<dbReference type="Proteomes" id="UP001153203">
    <property type="component" value="Unassembled WGS sequence"/>
</dbReference>
<dbReference type="RefSeq" id="WP_270317463.1">
    <property type="nucleotide sequence ID" value="NZ_JAMWEB010000001.1"/>
</dbReference>